<dbReference type="PANTHER" id="PTHR39962">
    <property type="entry name" value="BLL4848 PROTEIN"/>
    <property type="match status" value="1"/>
</dbReference>
<dbReference type="Pfam" id="PF17930">
    <property type="entry name" value="LpxI_N"/>
    <property type="match status" value="1"/>
</dbReference>
<protein>
    <submittedName>
        <fullName evidence="3">UDP-2,3-diacylglucosamine diphosphatase LpxI</fullName>
        <ecNumber evidence="3">3.6.1.54</ecNumber>
    </submittedName>
</protein>
<dbReference type="InterPro" id="IPR053174">
    <property type="entry name" value="LpxI"/>
</dbReference>
<feature type="domain" description="LpxI N-terminal" evidence="2">
    <location>
        <begin position="15"/>
        <end position="143"/>
    </location>
</feature>
<dbReference type="AlphaFoldDB" id="A0A7X1B4N9"/>
<gene>
    <name evidence="3" type="primary">lpxI</name>
    <name evidence="3" type="ORF">H5P27_00115</name>
</gene>
<keyword evidence="3" id="KW-0378">Hydrolase</keyword>
<dbReference type="EC" id="3.6.1.54" evidence="3"/>
<dbReference type="Gene3D" id="3.40.140.80">
    <property type="match status" value="1"/>
</dbReference>
<comment type="caution">
    <text evidence="3">The sequence shown here is derived from an EMBL/GenBank/DDBJ whole genome shotgun (WGS) entry which is preliminary data.</text>
</comment>
<evidence type="ECO:0000313" key="3">
    <source>
        <dbReference type="EMBL" id="MBC2604453.1"/>
    </source>
</evidence>
<dbReference type="GO" id="GO:0016787">
    <property type="term" value="F:hydrolase activity"/>
    <property type="evidence" value="ECO:0007669"/>
    <property type="project" value="UniProtKB-KW"/>
</dbReference>
<dbReference type="Proteomes" id="UP000526501">
    <property type="component" value="Unassembled WGS sequence"/>
</dbReference>
<dbReference type="Gene3D" id="3.40.50.20">
    <property type="match status" value="1"/>
</dbReference>
<dbReference type="InterPro" id="IPR010415">
    <property type="entry name" value="LpxI_C"/>
</dbReference>
<proteinExistence type="predicted"/>
<sequence length="278" mass="30505">MSQFLPPDFDKSAPVVLIAGRGEYPKLVAEKALAAGVNLRLMAFEGEAAQETIDLFPENHRVVINVGKIGAWLKAIKAFGCRYAIAAGQVKPGKLFKDLKPDIKAATLLVKLKRKNAHTIFGAIADELLANGQVALDARCFLDDQLATPGYMTKAYEKIEDTYIQHGIEIAQEMARLDVGQGVVVRKGTVLAVEAFEGTDPMLKRAGSFKTEQLVFVKTIKPEQDYRFDVPVFGLRTLEVMAEHNIGTAVLKAGSVIMVQKEQILAEAKRHKIQLIGF</sequence>
<name>A0A7X1B4N9_9BACT</name>
<feature type="domain" description="LpxI C-terminal" evidence="1">
    <location>
        <begin position="152"/>
        <end position="275"/>
    </location>
</feature>
<dbReference type="InterPro" id="IPR041255">
    <property type="entry name" value="LpxI_N"/>
</dbReference>
<keyword evidence="4" id="KW-1185">Reference proteome</keyword>
<dbReference type="PANTHER" id="PTHR39962:SF1">
    <property type="entry name" value="LPXI FAMILY PROTEIN"/>
    <property type="match status" value="1"/>
</dbReference>
<evidence type="ECO:0000259" key="2">
    <source>
        <dbReference type="Pfam" id="PF17930"/>
    </source>
</evidence>
<organism evidence="3 4">
    <name type="scientific">Pelagicoccus albus</name>
    <dbReference type="NCBI Taxonomy" id="415222"/>
    <lineage>
        <taxon>Bacteria</taxon>
        <taxon>Pseudomonadati</taxon>
        <taxon>Verrucomicrobiota</taxon>
        <taxon>Opitutia</taxon>
        <taxon>Puniceicoccales</taxon>
        <taxon>Pelagicoccaceae</taxon>
        <taxon>Pelagicoccus</taxon>
    </lineage>
</organism>
<reference evidence="3 4" key="1">
    <citation type="submission" date="2020-07" db="EMBL/GenBank/DDBJ databases">
        <authorList>
            <person name="Feng X."/>
        </authorList>
    </citation>
    <scope>NUCLEOTIDE SEQUENCE [LARGE SCALE GENOMIC DNA]</scope>
    <source>
        <strain evidence="3 4">JCM23202</strain>
    </source>
</reference>
<dbReference type="InterPro" id="IPR043167">
    <property type="entry name" value="LpxI_C_sf"/>
</dbReference>
<evidence type="ECO:0000259" key="1">
    <source>
        <dbReference type="Pfam" id="PF06230"/>
    </source>
</evidence>
<evidence type="ECO:0000313" key="4">
    <source>
        <dbReference type="Proteomes" id="UP000526501"/>
    </source>
</evidence>
<dbReference type="Pfam" id="PF06230">
    <property type="entry name" value="LpxI_C"/>
    <property type="match status" value="1"/>
</dbReference>
<dbReference type="EMBL" id="JACHVC010000001">
    <property type="protein sequence ID" value="MBC2604453.1"/>
    <property type="molecule type" value="Genomic_DNA"/>
</dbReference>
<dbReference type="RefSeq" id="WP_185658350.1">
    <property type="nucleotide sequence ID" value="NZ_CAWPOO010000001.1"/>
</dbReference>
<accession>A0A7X1B4N9</accession>